<comment type="function">
    <text evidence="9">Specifically methylates the N3 position of the uracil ring of uridine 1498 (m3U1498) in 16S rRNA. Acts on the fully assembled 30S ribosomal subunit.</text>
</comment>
<feature type="domain" description="Ribosomal RNA small subunit methyltransferase E PUA-like" evidence="12">
    <location>
        <begin position="22"/>
        <end position="66"/>
    </location>
</feature>
<evidence type="ECO:0000256" key="1">
    <source>
        <dbReference type="ARBA" id="ARBA00004496"/>
    </source>
</evidence>
<dbReference type="SUPFAM" id="SSF88697">
    <property type="entry name" value="PUA domain-like"/>
    <property type="match status" value="1"/>
</dbReference>
<keyword evidence="6" id="KW-0489">Methyltransferase</keyword>
<comment type="caution">
    <text evidence="13">The sequence shown here is derived from an EMBL/GenBank/DDBJ whole genome shotgun (WGS) entry which is preliminary data.</text>
</comment>
<keyword evidence="8" id="KW-0949">S-adenosyl-L-methionine</keyword>
<dbReference type="InterPro" id="IPR046886">
    <property type="entry name" value="RsmE_MTase_dom"/>
</dbReference>
<dbReference type="GO" id="GO:0005737">
    <property type="term" value="C:cytoplasm"/>
    <property type="evidence" value="ECO:0007669"/>
    <property type="project" value="UniProtKB-SubCell"/>
</dbReference>
<dbReference type="InterPro" id="IPR015947">
    <property type="entry name" value="PUA-like_sf"/>
</dbReference>
<accession>A0A0F9SS01</accession>
<gene>
    <name evidence="13" type="ORF">LCGC14_0818690</name>
</gene>
<evidence type="ECO:0000256" key="9">
    <source>
        <dbReference type="ARBA" id="ARBA00025699"/>
    </source>
</evidence>
<dbReference type="PANTHER" id="PTHR30027:SF3">
    <property type="entry name" value="16S RRNA (URACIL(1498)-N(3))-METHYLTRANSFERASE"/>
    <property type="match status" value="1"/>
</dbReference>
<dbReference type="NCBIfam" id="NF008692">
    <property type="entry name" value="PRK11713.1-5"/>
    <property type="match status" value="1"/>
</dbReference>
<feature type="domain" description="Ribosomal RNA small subunit methyltransferase E methyltransferase" evidence="11">
    <location>
        <begin position="74"/>
        <end position="235"/>
    </location>
</feature>
<keyword evidence="5" id="KW-0698">rRNA processing</keyword>
<dbReference type="PIRSF" id="PIRSF015601">
    <property type="entry name" value="MTase_slr0722"/>
    <property type="match status" value="1"/>
</dbReference>
<evidence type="ECO:0000259" key="11">
    <source>
        <dbReference type="Pfam" id="PF04452"/>
    </source>
</evidence>
<dbReference type="PANTHER" id="PTHR30027">
    <property type="entry name" value="RIBOSOMAL RNA SMALL SUBUNIT METHYLTRANSFERASE E"/>
    <property type="match status" value="1"/>
</dbReference>
<evidence type="ECO:0000256" key="2">
    <source>
        <dbReference type="ARBA" id="ARBA00005528"/>
    </source>
</evidence>
<dbReference type="InterPro" id="IPR029028">
    <property type="entry name" value="Alpha/beta_knot_MTases"/>
</dbReference>
<dbReference type="Gene3D" id="3.40.1280.10">
    <property type="match status" value="1"/>
</dbReference>
<evidence type="ECO:0000256" key="4">
    <source>
        <dbReference type="ARBA" id="ARBA00022490"/>
    </source>
</evidence>
<protein>
    <recommendedName>
        <fullName evidence="3">16S rRNA (uracil(1498)-N(3))-methyltransferase</fullName>
        <ecNumber evidence="3">2.1.1.193</ecNumber>
    </recommendedName>
</protein>
<organism evidence="13">
    <name type="scientific">marine sediment metagenome</name>
    <dbReference type="NCBI Taxonomy" id="412755"/>
    <lineage>
        <taxon>unclassified sequences</taxon>
        <taxon>metagenomes</taxon>
        <taxon>ecological metagenomes</taxon>
    </lineage>
</organism>
<dbReference type="EC" id="2.1.1.193" evidence="3"/>
<dbReference type="GO" id="GO:0070475">
    <property type="term" value="P:rRNA base methylation"/>
    <property type="evidence" value="ECO:0007669"/>
    <property type="project" value="TreeGrafter"/>
</dbReference>
<evidence type="ECO:0000256" key="10">
    <source>
        <dbReference type="ARBA" id="ARBA00047944"/>
    </source>
</evidence>
<dbReference type="AlphaFoldDB" id="A0A0F9SS01"/>
<evidence type="ECO:0000313" key="13">
    <source>
        <dbReference type="EMBL" id="KKN31963.1"/>
    </source>
</evidence>
<comment type="similarity">
    <text evidence="2">Belongs to the RNA methyltransferase RsmE family.</text>
</comment>
<dbReference type="Pfam" id="PF04452">
    <property type="entry name" value="Methyltrans_RNA"/>
    <property type="match status" value="1"/>
</dbReference>
<dbReference type="InterPro" id="IPR029026">
    <property type="entry name" value="tRNA_m1G_MTases_N"/>
</dbReference>
<evidence type="ECO:0000256" key="8">
    <source>
        <dbReference type="ARBA" id="ARBA00022691"/>
    </source>
</evidence>
<keyword evidence="7" id="KW-0808">Transferase</keyword>
<reference evidence="13" key="1">
    <citation type="journal article" date="2015" name="Nature">
        <title>Complex archaea that bridge the gap between prokaryotes and eukaryotes.</title>
        <authorList>
            <person name="Spang A."/>
            <person name="Saw J.H."/>
            <person name="Jorgensen S.L."/>
            <person name="Zaremba-Niedzwiedzka K."/>
            <person name="Martijn J."/>
            <person name="Lind A.E."/>
            <person name="van Eijk R."/>
            <person name="Schleper C."/>
            <person name="Guy L."/>
            <person name="Ettema T.J."/>
        </authorList>
    </citation>
    <scope>NUCLEOTIDE SEQUENCE</scope>
</reference>
<keyword evidence="4" id="KW-0963">Cytoplasm</keyword>
<dbReference type="GO" id="GO:0070042">
    <property type="term" value="F:rRNA (uridine-N3-)-methyltransferase activity"/>
    <property type="evidence" value="ECO:0007669"/>
    <property type="project" value="TreeGrafter"/>
</dbReference>
<evidence type="ECO:0000259" key="12">
    <source>
        <dbReference type="Pfam" id="PF20260"/>
    </source>
</evidence>
<dbReference type="InterPro" id="IPR006700">
    <property type="entry name" value="RsmE"/>
</dbReference>
<name>A0A0F9SS01_9ZZZZ</name>
<dbReference type="CDD" id="cd18084">
    <property type="entry name" value="RsmE-like"/>
    <property type="match status" value="1"/>
</dbReference>
<evidence type="ECO:0000256" key="3">
    <source>
        <dbReference type="ARBA" id="ARBA00012328"/>
    </source>
</evidence>
<evidence type="ECO:0000256" key="7">
    <source>
        <dbReference type="ARBA" id="ARBA00022679"/>
    </source>
</evidence>
<dbReference type="InterPro" id="IPR046887">
    <property type="entry name" value="RsmE_PUA-like"/>
</dbReference>
<comment type="catalytic activity">
    <reaction evidence="10">
        <text>uridine(1498) in 16S rRNA + S-adenosyl-L-methionine = N(3)-methyluridine(1498) in 16S rRNA + S-adenosyl-L-homocysteine + H(+)</text>
        <dbReference type="Rhea" id="RHEA:42920"/>
        <dbReference type="Rhea" id="RHEA-COMP:10283"/>
        <dbReference type="Rhea" id="RHEA-COMP:10284"/>
        <dbReference type="ChEBI" id="CHEBI:15378"/>
        <dbReference type="ChEBI" id="CHEBI:57856"/>
        <dbReference type="ChEBI" id="CHEBI:59789"/>
        <dbReference type="ChEBI" id="CHEBI:65315"/>
        <dbReference type="ChEBI" id="CHEBI:74502"/>
        <dbReference type="EC" id="2.1.1.193"/>
    </reaction>
</comment>
<evidence type="ECO:0000256" key="6">
    <source>
        <dbReference type="ARBA" id="ARBA00022603"/>
    </source>
</evidence>
<dbReference type="SUPFAM" id="SSF75217">
    <property type="entry name" value="alpha/beta knot"/>
    <property type="match status" value="1"/>
</dbReference>
<dbReference type="NCBIfam" id="TIGR00046">
    <property type="entry name" value="RsmE family RNA methyltransferase"/>
    <property type="match status" value="1"/>
</dbReference>
<evidence type="ECO:0000256" key="5">
    <source>
        <dbReference type="ARBA" id="ARBA00022552"/>
    </source>
</evidence>
<dbReference type="Gene3D" id="2.40.240.20">
    <property type="entry name" value="Hypothetical PUA domain-like, domain 1"/>
    <property type="match status" value="1"/>
</dbReference>
<sequence>MRTLRFYMASVSGEMTEFLLPEEVHRHAVQVLRLKSGARISLFDGQGQEFMVELIQVEKRQSSVRLIEPVAVDNESPLSITLLQGISRGERMDFAIQKAVELGVKRIVPVVTERCSVQLNGERAQKRLKHWQGIIISACEQSGRAWLPELSPVTDLPSLLEQHDDEMKLTLAPSSVQQFSTLQAAKSLSLLIGPEGGLSDQEEQLANNNGFTSVQFGPRILRTETAALAALSVVQTLWGDMG</sequence>
<dbReference type="Pfam" id="PF20260">
    <property type="entry name" value="PUA_4"/>
    <property type="match status" value="1"/>
</dbReference>
<proteinExistence type="inferred from homology"/>
<comment type="subcellular location">
    <subcellularLocation>
        <location evidence="1">Cytoplasm</location>
    </subcellularLocation>
</comment>
<dbReference type="EMBL" id="LAZR01002288">
    <property type="protein sequence ID" value="KKN31963.1"/>
    <property type="molecule type" value="Genomic_DNA"/>
</dbReference>